<keyword evidence="2" id="KW-1185">Reference proteome</keyword>
<accession>A0AAW1RKY6</accession>
<dbReference type="Proteomes" id="UP001438707">
    <property type="component" value="Unassembled WGS sequence"/>
</dbReference>
<sequence length="532" mass="59141">MQAEAFYSRRWQEVAPPRARSAAADRLLQSISDFDVPAPLPVFLESCLASASVVNELAGTLAALPSLSALQELASFRPNGEWSAAAAVAASSAGHVEVLRWIFGYRSLDPVECSVIAAIWGQKAILRWLLDVPLSQFLREVSGNFSDALDWHGSVYSYIYNLPEHAACAALQTFHALEWPGFEASDISLWAGTQGFITILAWLRSTQPGCVWSTSACRGAAASGDLGVLRWLRSCEPPWAWDSYVCRIAAEEGHSHVLHWMLSHSAACTAASQDHCGVINWLLQQQFCSPLDVATRAAKASSSSTLELLDSGGYLEGLPRSDALILAAGQAILKCAKLLTPYLIGHGHALFWALQESMRRAKSYHMTDEQDLLVISWFYSHFEEFEPWQSRRLLIKAEKSPILLELEYIACGPHLSWNQEAICIAAVHGSNALLQWLLHQEHDCSCRELCGRYGSCSPTRLMLLVHGLKWRFDERYRHTLEDAEKCRLAFYGAARRLRFQPSMRCGLGNLPEPLLKQIACLANLDFSWTFST</sequence>
<evidence type="ECO:0000313" key="2">
    <source>
        <dbReference type="Proteomes" id="UP001438707"/>
    </source>
</evidence>
<gene>
    <name evidence="1" type="ORF">WJX74_007010</name>
</gene>
<organism evidence="1 2">
    <name type="scientific">Apatococcus lobatus</name>
    <dbReference type="NCBI Taxonomy" id="904363"/>
    <lineage>
        <taxon>Eukaryota</taxon>
        <taxon>Viridiplantae</taxon>
        <taxon>Chlorophyta</taxon>
        <taxon>core chlorophytes</taxon>
        <taxon>Trebouxiophyceae</taxon>
        <taxon>Chlorellales</taxon>
        <taxon>Chlorellaceae</taxon>
        <taxon>Apatococcus</taxon>
    </lineage>
</organism>
<comment type="caution">
    <text evidence="1">The sequence shown here is derived from an EMBL/GenBank/DDBJ whole genome shotgun (WGS) entry which is preliminary data.</text>
</comment>
<evidence type="ECO:0000313" key="1">
    <source>
        <dbReference type="EMBL" id="KAK9834660.1"/>
    </source>
</evidence>
<reference evidence="1 2" key="1">
    <citation type="journal article" date="2024" name="Nat. Commun.">
        <title>Phylogenomics reveals the evolutionary origins of lichenization in chlorophyte algae.</title>
        <authorList>
            <person name="Puginier C."/>
            <person name="Libourel C."/>
            <person name="Otte J."/>
            <person name="Skaloud P."/>
            <person name="Haon M."/>
            <person name="Grisel S."/>
            <person name="Petersen M."/>
            <person name="Berrin J.G."/>
            <person name="Delaux P.M."/>
            <person name="Dal Grande F."/>
            <person name="Keller J."/>
        </authorList>
    </citation>
    <scope>NUCLEOTIDE SEQUENCE [LARGE SCALE GENOMIC DNA]</scope>
    <source>
        <strain evidence="1 2">SAG 2145</strain>
    </source>
</reference>
<protein>
    <submittedName>
        <fullName evidence="1">Uncharacterized protein</fullName>
    </submittedName>
</protein>
<dbReference type="EMBL" id="JALJOS010000009">
    <property type="protein sequence ID" value="KAK9834660.1"/>
    <property type="molecule type" value="Genomic_DNA"/>
</dbReference>
<dbReference type="PANTHER" id="PTHR46586">
    <property type="entry name" value="ANKYRIN REPEAT-CONTAINING PROTEIN"/>
    <property type="match status" value="1"/>
</dbReference>
<dbReference type="AlphaFoldDB" id="A0AAW1RKY6"/>
<dbReference type="PANTHER" id="PTHR46586:SF3">
    <property type="entry name" value="ANKYRIN REPEAT-CONTAINING PROTEIN"/>
    <property type="match status" value="1"/>
</dbReference>
<proteinExistence type="predicted"/>
<name>A0AAW1RKY6_9CHLO</name>
<dbReference type="InterPro" id="IPR052050">
    <property type="entry name" value="SecEffector_AnkRepeat"/>
</dbReference>